<sequence length="695" mass="78427">MRDEGARRCVQYGIAPVLGKEILVSILSHEQSHVRSFDTFVFVFWITFFLCQRPLLYIFRRPRAFPRHVPWRMKLFKVVEHKVNNQFSGMNLYAHSLPGMLSQGYRLRRRAVLGVSTLCTARRFQSSIGEQRTVARMSKSAFRHPLAPKDPSQRNVTIPIRASRTAASASSSISATLSAEDLKKQAQKALLLQMQKEVLWEGTIIDDVNHTLVQHFVKLSTNEKYRQARKMLVVGGRAMIEELCRSGHRPRHLMVECGKPIPKWLQDCRQTDIVLVHKSVSAAAAPGSDGYVGDFEIPTPPMKEQLVANHQRLNRVLVLDNVDDPGVLGTLLRTASGYQYDAIITANHCADLYDHRVIRAARGAHFQTSVPIYTLKEEDGDDVYSLLNHVMERNDLLPLCFTAQGDAADAEGASTGTQTGLVSSVEAPGGRVFRSSVVGAAPVPLPAPRQSTSFYAASSLQGHSGASQVREESLSDFCLDRFTGASSAEDDARSGYILFAGPNHKRTMLRRLGQRLSRPSTRLLLDSLSSPSEAPSDLLISMSVVLYSLRPRGNWDYLPAGRKQEHSTLDLQTKHASVDIGVNRLHVSADDINLDEAEQQERAHEANEFMRWRRLARRQGSDYDHWMEAEQRRVQAMVRRERQRRVAPWMPLREAKTKPMPDWVPNIIDEYRQSLDRDALTHERDISSSYQRPPR</sequence>
<keyword evidence="3" id="KW-1133">Transmembrane helix</keyword>
<dbReference type="Pfam" id="PF00588">
    <property type="entry name" value="SpoU_methylase"/>
    <property type="match status" value="1"/>
</dbReference>
<dbReference type="InterPro" id="IPR051259">
    <property type="entry name" value="rRNA_Methyltransferase"/>
</dbReference>
<dbReference type="OrthoDB" id="270651at2759"/>
<keyword evidence="1" id="KW-0489">Methyltransferase</keyword>
<evidence type="ECO:0000313" key="5">
    <source>
        <dbReference type="EMBL" id="GET92807.1"/>
    </source>
</evidence>
<keyword evidence="6" id="KW-1185">Reference proteome</keyword>
<name>A0A640KZ34_LEITA</name>
<dbReference type="Gene3D" id="3.40.1280.10">
    <property type="match status" value="1"/>
</dbReference>
<dbReference type="PANTHER" id="PTHR43191">
    <property type="entry name" value="RRNA METHYLTRANSFERASE 3"/>
    <property type="match status" value="1"/>
</dbReference>
<protein>
    <recommendedName>
        <fullName evidence="4">tRNA/rRNA methyltransferase SpoU type domain-containing protein</fullName>
    </recommendedName>
</protein>
<dbReference type="InterPro" id="IPR029064">
    <property type="entry name" value="Ribosomal_eL30-like_sf"/>
</dbReference>
<reference evidence="5" key="1">
    <citation type="submission" date="2019-11" db="EMBL/GenBank/DDBJ databases">
        <title>Leishmania tarentolae CDS.</title>
        <authorList>
            <person name="Goto Y."/>
            <person name="Yamagishi J."/>
        </authorList>
    </citation>
    <scope>NUCLEOTIDE SEQUENCE [LARGE SCALE GENOMIC DNA]</scope>
    <source>
        <strain evidence="5">Parrot Tar II</strain>
    </source>
</reference>
<keyword evidence="2" id="KW-0808">Transferase</keyword>
<feature type="transmembrane region" description="Helical" evidence="3">
    <location>
        <begin position="40"/>
        <end position="59"/>
    </location>
</feature>
<evidence type="ECO:0000259" key="4">
    <source>
        <dbReference type="Pfam" id="PF00588"/>
    </source>
</evidence>
<evidence type="ECO:0000313" key="6">
    <source>
        <dbReference type="Proteomes" id="UP000419144"/>
    </source>
</evidence>
<dbReference type="SUPFAM" id="SSF55315">
    <property type="entry name" value="L30e-like"/>
    <property type="match status" value="1"/>
</dbReference>
<dbReference type="InterPro" id="IPR029028">
    <property type="entry name" value="Alpha/beta_knot_MTases"/>
</dbReference>
<dbReference type="Proteomes" id="UP000419144">
    <property type="component" value="Unassembled WGS sequence"/>
</dbReference>
<dbReference type="PANTHER" id="PTHR43191:SF9">
    <property type="entry name" value="TRNA_RRNA METHYLTRANSFERASE SPOU TYPE DOMAIN-CONTAINING PROTEIN"/>
    <property type="match status" value="1"/>
</dbReference>
<evidence type="ECO:0000256" key="2">
    <source>
        <dbReference type="ARBA" id="ARBA00022679"/>
    </source>
</evidence>
<gene>
    <name evidence="5" type="ORF">LtaPh_3529100</name>
</gene>
<keyword evidence="3" id="KW-0812">Transmembrane</keyword>
<dbReference type="SUPFAM" id="SSF75217">
    <property type="entry name" value="alpha/beta knot"/>
    <property type="match status" value="1"/>
</dbReference>
<comment type="caution">
    <text evidence="5">The sequence shown here is derived from an EMBL/GenBank/DDBJ whole genome shotgun (WGS) entry which is preliminary data.</text>
</comment>
<keyword evidence="3" id="KW-0472">Membrane</keyword>
<accession>A0A640KZ34</accession>
<dbReference type="AlphaFoldDB" id="A0A640KZ34"/>
<dbReference type="EMBL" id="BLBS01000056">
    <property type="protein sequence ID" value="GET92807.1"/>
    <property type="molecule type" value="Genomic_DNA"/>
</dbReference>
<organism evidence="5 6">
    <name type="scientific">Leishmania tarentolae</name>
    <name type="common">Sauroleishmania tarentolae</name>
    <dbReference type="NCBI Taxonomy" id="5689"/>
    <lineage>
        <taxon>Eukaryota</taxon>
        <taxon>Discoba</taxon>
        <taxon>Euglenozoa</taxon>
        <taxon>Kinetoplastea</taxon>
        <taxon>Metakinetoplastina</taxon>
        <taxon>Trypanosomatida</taxon>
        <taxon>Trypanosomatidae</taxon>
        <taxon>Leishmaniinae</taxon>
        <taxon>Leishmania</taxon>
        <taxon>lizard Leishmania</taxon>
    </lineage>
</organism>
<dbReference type="GO" id="GO:0032259">
    <property type="term" value="P:methylation"/>
    <property type="evidence" value="ECO:0007669"/>
    <property type="project" value="UniProtKB-KW"/>
</dbReference>
<dbReference type="GO" id="GO:0006396">
    <property type="term" value="P:RNA processing"/>
    <property type="evidence" value="ECO:0007669"/>
    <property type="project" value="InterPro"/>
</dbReference>
<dbReference type="VEuPathDB" id="TriTrypDB:LtaPh_3529100"/>
<evidence type="ECO:0000256" key="1">
    <source>
        <dbReference type="ARBA" id="ARBA00022603"/>
    </source>
</evidence>
<proteinExistence type="predicted"/>
<dbReference type="GO" id="GO:0008173">
    <property type="term" value="F:RNA methyltransferase activity"/>
    <property type="evidence" value="ECO:0007669"/>
    <property type="project" value="InterPro"/>
</dbReference>
<dbReference type="InterPro" id="IPR029026">
    <property type="entry name" value="tRNA_m1G_MTases_N"/>
</dbReference>
<evidence type="ECO:0000256" key="3">
    <source>
        <dbReference type="SAM" id="Phobius"/>
    </source>
</evidence>
<dbReference type="InterPro" id="IPR001537">
    <property type="entry name" value="SpoU_MeTrfase"/>
</dbReference>
<dbReference type="GO" id="GO:0003723">
    <property type="term" value="F:RNA binding"/>
    <property type="evidence" value="ECO:0007669"/>
    <property type="project" value="InterPro"/>
</dbReference>
<feature type="domain" description="tRNA/rRNA methyltransferase SpoU type" evidence="4">
    <location>
        <begin position="316"/>
        <end position="373"/>
    </location>
</feature>